<proteinExistence type="predicted"/>
<evidence type="ECO:0000313" key="2">
    <source>
        <dbReference type="Proteomes" id="UP001595828"/>
    </source>
</evidence>
<dbReference type="PANTHER" id="PTHR30348">
    <property type="entry name" value="UNCHARACTERIZED PROTEIN YECE"/>
    <property type="match status" value="1"/>
</dbReference>
<gene>
    <name evidence="1" type="ORF">ACFO0A_11885</name>
</gene>
<dbReference type="PANTHER" id="PTHR30348:SF4">
    <property type="entry name" value="DUF72 DOMAIN-CONTAINING PROTEIN"/>
    <property type="match status" value="1"/>
</dbReference>
<evidence type="ECO:0000313" key="1">
    <source>
        <dbReference type="EMBL" id="MFC4295755.1"/>
    </source>
</evidence>
<organism evidence="1 2">
    <name type="scientific">Novosphingobium tardum</name>
    <dbReference type="NCBI Taxonomy" id="1538021"/>
    <lineage>
        <taxon>Bacteria</taxon>
        <taxon>Pseudomonadati</taxon>
        <taxon>Pseudomonadota</taxon>
        <taxon>Alphaproteobacteria</taxon>
        <taxon>Sphingomonadales</taxon>
        <taxon>Sphingomonadaceae</taxon>
        <taxon>Novosphingobium</taxon>
    </lineage>
</organism>
<dbReference type="EMBL" id="JBHSDR010000006">
    <property type="protein sequence ID" value="MFC4295755.1"/>
    <property type="molecule type" value="Genomic_DNA"/>
</dbReference>
<keyword evidence="2" id="KW-1185">Reference proteome</keyword>
<dbReference type="SUPFAM" id="SSF117396">
    <property type="entry name" value="TM1631-like"/>
    <property type="match status" value="1"/>
</dbReference>
<dbReference type="Proteomes" id="UP001595828">
    <property type="component" value="Unassembled WGS sequence"/>
</dbReference>
<dbReference type="Pfam" id="PF01904">
    <property type="entry name" value="DUF72"/>
    <property type="match status" value="1"/>
</dbReference>
<comment type="caution">
    <text evidence="1">The sequence shown here is derived from an EMBL/GenBank/DDBJ whole genome shotgun (WGS) entry which is preliminary data.</text>
</comment>
<dbReference type="RefSeq" id="WP_379539220.1">
    <property type="nucleotide sequence ID" value="NZ_JBHSDR010000006.1"/>
</dbReference>
<reference evidence="2" key="1">
    <citation type="journal article" date="2019" name="Int. J. Syst. Evol. Microbiol.">
        <title>The Global Catalogue of Microorganisms (GCM) 10K type strain sequencing project: providing services to taxonomists for standard genome sequencing and annotation.</title>
        <authorList>
            <consortium name="The Broad Institute Genomics Platform"/>
            <consortium name="The Broad Institute Genome Sequencing Center for Infectious Disease"/>
            <person name="Wu L."/>
            <person name="Ma J."/>
        </authorList>
    </citation>
    <scope>NUCLEOTIDE SEQUENCE [LARGE SCALE GENOMIC DNA]</scope>
    <source>
        <strain evidence="2">CGMCC 1.12989</strain>
    </source>
</reference>
<accession>A0ABV8RQV0</accession>
<dbReference type="Gene3D" id="3.20.20.410">
    <property type="entry name" value="Protein of unknown function UPF0759"/>
    <property type="match status" value="1"/>
</dbReference>
<protein>
    <submittedName>
        <fullName evidence="1">DUF72 domain-containing protein</fullName>
    </submittedName>
</protein>
<dbReference type="InterPro" id="IPR036520">
    <property type="entry name" value="UPF0759_sf"/>
</dbReference>
<sequence length="271" mass="29082">MDRAKYSSIRPGIGGWTYPAWRGGVFFPEGLRQADELAFAARAVSAIEINATFYRRQAPESFAAWRAATPEGFVFALKGSRFVTNRKVLATAGEGLANFFAQGLSELGDRLGPVVWQLAATKQFEPDDIAAFLALLPASVDGLPLRHVIEVGHSSFACPEFVALARAAGVAICYSDHPDRRPIADRTAPLAYARLQGMKAKVRTGYSQSEIARIAEIARAWATGRCPPGLPYAGDRAAGEGAAGEVFVFFINGAKERAPAAAQALRRALAR</sequence>
<dbReference type="InterPro" id="IPR002763">
    <property type="entry name" value="DUF72"/>
</dbReference>
<name>A0ABV8RQV0_9SPHN</name>